<evidence type="ECO:0000313" key="1">
    <source>
        <dbReference type="EMBL" id="MDK6028115.1"/>
    </source>
</evidence>
<sequence>MESKIYVANENWLIELVASRFREAGFSVYKNIVVCDVEFDILAFEYIQNGIYVHIVEVKRRPSDKIYRQLSKRLKIADYLYVAIPYEFYSWALKRIDPRIGILLVAGDDVVVFRKPRYLGNGFLIANNMCNMVLRSDSR</sequence>
<gene>
    <name evidence="1" type="ORF">QPL79_01890</name>
</gene>
<dbReference type="AlphaFoldDB" id="A0ABD4Z4P3"/>
<dbReference type="InterPro" id="IPR011335">
    <property type="entry name" value="Restrct_endonuc-II-like"/>
</dbReference>
<organism evidence="1 2">
    <name type="scientific">Ignisphaera cupida</name>
    <dbReference type="NCBI Taxonomy" id="3050454"/>
    <lineage>
        <taxon>Archaea</taxon>
        <taxon>Thermoproteota</taxon>
        <taxon>Thermoprotei</taxon>
        <taxon>Desulfurococcales</taxon>
        <taxon>Desulfurococcaceae</taxon>
        <taxon>Ignisphaera</taxon>
    </lineage>
</organism>
<dbReference type="RefSeq" id="WP_285273089.1">
    <property type="nucleotide sequence ID" value="NZ_JASNVW010000001.1"/>
</dbReference>
<evidence type="ECO:0000313" key="2">
    <source>
        <dbReference type="Proteomes" id="UP001529235"/>
    </source>
</evidence>
<dbReference type="SUPFAM" id="SSF52980">
    <property type="entry name" value="Restriction endonuclease-like"/>
    <property type="match status" value="1"/>
</dbReference>
<proteinExistence type="predicted"/>
<evidence type="ECO:0008006" key="3">
    <source>
        <dbReference type="Google" id="ProtNLM"/>
    </source>
</evidence>
<protein>
    <recommendedName>
        <fullName evidence="3">Endonuclease</fullName>
    </recommendedName>
</protein>
<comment type="caution">
    <text evidence="1">The sequence shown here is derived from an EMBL/GenBank/DDBJ whole genome shotgun (WGS) entry which is preliminary data.</text>
</comment>
<reference evidence="1 2" key="1">
    <citation type="submission" date="2023-05" db="EMBL/GenBank/DDBJ databases">
        <title>A new hyperthermophilic archaea 'Ignisphaera cupida' sp. nov. and description of the family 'Ignisphaeraceae' fam. nov.</title>
        <authorList>
            <person name="Podosokorskaya O.A."/>
            <person name="Elcheninov A.G."/>
            <person name="Klukina A."/>
            <person name="Merkel A.Y."/>
        </authorList>
    </citation>
    <scope>NUCLEOTIDE SEQUENCE [LARGE SCALE GENOMIC DNA]</scope>
    <source>
        <strain evidence="1 2">4213-co</strain>
    </source>
</reference>
<accession>A0ABD4Z4P3</accession>
<name>A0ABD4Z4P3_9CREN</name>
<keyword evidence="2" id="KW-1185">Reference proteome</keyword>
<dbReference type="EMBL" id="JASNVW010000001">
    <property type="protein sequence ID" value="MDK6028115.1"/>
    <property type="molecule type" value="Genomic_DNA"/>
</dbReference>
<dbReference type="Proteomes" id="UP001529235">
    <property type="component" value="Unassembled WGS sequence"/>
</dbReference>